<name>A0A0F8XB96_9ZZZZ</name>
<comment type="caution">
    <text evidence="1">The sequence shown here is derived from an EMBL/GenBank/DDBJ whole genome shotgun (WGS) entry which is preliminary data.</text>
</comment>
<accession>A0A0F8XB96</accession>
<gene>
    <name evidence="1" type="ORF">LCGC14_3046330</name>
</gene>
<proteinExistence type="predicted"/>
<protein>
    <submittedName>
        <fullName evidence="1">Uncharacterized protein</fullName>
    </submittedName>
</protein>
<evidence type="ECO:0000313" key="1">
    <source>
        <dbReference type="EMBL" id="KKK58250.1"/>
    </source>
</evidence>
<reference evidence="1" key="1">
    <citation type="journal article" date="2015" name="Nature">
        <title>Complex archaea that bridge the gap between prokaryotes and eukaryotes.</title>
        <authorList>
            <person name="Spang A."/>
            <person name="Saw J.H."/>
            <person name="Jorgensen S.L."/>
            <person name="Zaremba-Niedzwiedzka K."/>
            <person name="Martijn J."/>
            <person name="Lind A.E."/>
            <person name="van Eijk R."/>
            <person name="Schleper C."/>
            <person name="Guy L."/>
            <person name="Ettema T.J."/>
        </authorList>
    </citation>
    <scope>NUCLEOTIDE SEQUENCE</scope>
</reference>
<sequence>MVREVHPERYPWRPTEPTLEKFGKDWNPRILAKCHACGTRFLTSYFVDELQNPDPDDHDFHCEKHDPCCGCSEYGIIPTGPGFGGLGWKSYACGHKVRHEHTCRYRKYAG</sequence>
<dbReference type="EMBL" id="LAZR01064076">
    <property type="protein sequence ID" value="KKK58250.1"/>
    <property type="molecule type" value="Genomic_DNA"/>
</dbReference>
<organism evidence="1">
    <name type="scientific">marine sediment metagenome</name>
    <dbReference type="NCBI Taxonomy" id="412755"/>
    <lineage>
        <taxon>unclassified sequences</taxon>
        <taxon>metagenomes</taxon>
        <taxon>ecological metagenomes</taxon>
    </lineage>
</organism>
<dbReference type="AlphaFoldDB" id="A0A0F8XB96"/>